<feature type="compositionally biased region" description="Polar residues" evidence="1">
    <location>
        <begin position="609"/>
        <end position="624"/>
    </location>
</feature>
<evidence type="ECO:0000313" key="2">
    <source>
        <dbReference type="EMBL" id="KAK2079486.1"/>
    </source>
</evidence>
<dbReference type="AlphaFoldDB" id="A0AAD9MNT0"/>
<feature type="region of interest" description="Disordered" evidence="1">
    <location>
        <begin position="605"/>
        <end position="624"/>
    </location>
</feature>
<dbReference type="EMBL" id="JASFZW010000002">
    <property type="protein sequence ID" value="KAK2079486.1"/>
    <property type="molecule type" value="Genomic_DNA"/>
</dbReference>
<proteinExistence type="predicted"/>
<feature type="region of interest" description="Disordered" evidence="1">
    <location>
        <begin position="390"/>
        <end position="424"/>
    </location>
</feature>
<organism evidence="2 3">
    <name type="scientific">Prototheca wickerhamii</name>
    <dbReference type="NCBI Taxonomy" id="3111"/>
    <lineage>
        <taxon>Eukaryota</taxon>
        <taxon>Viridiplantae</taxon>
        <taxon>Chlorophyta</taxon>
        <taxon>core chlorophytes</taxon>
        <taxon>Trebouxiophyceae</taxon>
        <taxon>Chlorellales</taxon>
        <taxon>Chlorellaceae</taxon>
        <taxon>Prototheca</taxon>
    </lineage>
</organism>
<evidence type="ECO:0000256" key="1">
    <source>
        <dbReference type="SAM" id="MobiDB-lite"/>
    </source>
</evidence>
<dbReference type="Proteomes" id="UP001255856">
    <property type="component" value="Unassembled WGS sequence"/>
</dbReference>
<comment type="caution">
    <text evidence="2">The sequence shown here is derived from an EMBL/GenBank/DDBJ whole genome shotgun (WGS) entry which is preliminary data.</text>
</comment>
<reference evidence="2" key="1">
    <citation type="submission" date="2021-01" db="EMBL/GenBank/DDBJ databases">
        <authorList>
            <person name="Eckstrom K.M.E."/>
        </authorList>
    </citation>
    <scope>NUCLEOTIDE SEQUENCE</scope>
    <source>
        <strain evidence="2">UVCC 0001</strain>
    </source>
</reference>
<evidence type="ECO:0000313" key="3">
    <source>
        <dbReference type="Proteomes" id="UP001255856"/>
    </source>
</evidence>
<feature type="region of interest" description="Disordered" evidence="1">
    <location>
        <begin position="520"/>
        <end position="539"/>
    </location>
</feature>
<sequence length="681" mass="72342">MLTHLQLFILDGKIEQVNENPRSFGDLSDHLVLFNHQNHPLLVARQHSSRGDGFVSTPATGNSLVLPDLFITGSSEALLKGQKPPFVLAAQLVDGAGRRVGVPALSEGFVVATPRVRTASKNVILHCSDSVAKINAVGNATQFKLKDLRRAAEEAGLPGFVLPFRSISRVREFKALLEWAEEESTRCDITKKVLKLTKGWEEARDHVFKAVESDGRLRMWAPPGSQQFIGLLFAAEGAIPALDCPLAVVEMVDSREGTAHGGGLSQSLIRATLVGGEEGEVPPSDVRGRTAAAQAAWARRGHPGWSLVQLESRSFVPSCGHSPSVLLPSTLFGLGRPGLGPAFAQTGHPPGWEAAVSGSPLGMVPAHSLPYSGGPAQPKKELGEMQLETYSSGSGLGSRQPTSPADVARGEPLGRQMDPDLPRRNSAVMYRAERPSEVWEVPNGVVAEGEWPKRPRLELHPGRPLPASVQAEAGNALASPRGALDPASGANILSRFLSGSLPSGDPMRVDVPSLSRLLDNFIGASPDEPGPPPHSEPPRVDYEAMLREAYRPYLAADTAEAGGGEGSGQRMEARRDAPAGAPLEATRSAIEQLLRVAEGRVAVAGGSDPATSNGVQAVRPPSSQHKSSVDLLRTLISGEFRIPDAELEKLVTIEPGLFQSLSLDNAQWGRLLAAEHPEPAA</sequence>
<name>A0AAD9MNT0_PROWI</name>
<keyword evidence="3" id="KW-1185">Reference proteome</keyword>
<protein>
    <submittedName>
        <fullName evidence="2">Uncharacterized protein</fullName>
    </submittedName>
</protein>
<accession>A0AAD9MNT0</accession>
<feature type="compositionally biased region" description="Polar residues" evidence="1">
    <location>
        <begin position="390"/>
        <end position="403"/>
    </location>
</feature>
<gene>
    <name evidence="2" type="ORF">QBZ16_001880</name>
</gene>